<keyword evidence="1" id="KW-1133">Transmembrane helix</keyword>
<dbReference type="OrthoDB" id="5181251at2"/>
<evidence type="ECO:0000313" key="3">
    <source>
        <dbReference type="Proteomes" id="UP000292564"/>
    </source>
</evidence>
<evidence type="ECO:0000313" key="2">
    <source>
        <dbReference type="EMBL" id="RZU46673.1"/>
    </source>
</evidence>
<comment type="caution">
    <text evidence="2">The sequence shown here is derived from an EMBL/GenBank/DDBJ whole genome shotgun (WGS) entry which is preliminary data.</text>
</comment>
<organism evidence="2 3">
    <name type="scientific">Krasilnikovia cinnamomea</name>
    <dbReference type="NCBI Taxonomy" id="349313"/>
    <lineage>
        <taxon>Bacteria</taxon>
        <taxon>Bacillati</taxon>
        <taxon>Actinomycetota</taxon>
        <taxon>Actinomycetes</taxon>
        <taxon>Micromonosporales</taxon>
        <taxon>Micromonosporaceae</taxon>
        <taxon>Krasilnikovia</taxon>
    </lineage>
</organism>
<feature type="transmembrane region" description="Helical" evidence="1">
    <location>
        <begin position="37"/>
        <end position="56"/>
    </location>
</feature>
<name>A0A4Q7Z9X1_9ACTN</name>
<keyword evidence="1" id="KW-0812">Transmembrane</keyword>
<accession>A0A4Q7Z9X1</accession>
<protein>
    <submittedName>
        <fullName evidence="2">TcpE family protein</fullName>
    </submittedName>
</protein>
<dbReference type="RefSeq" id="WP_130513858.1">
    <property type="nucleotide sequence ID" value="NZ_SHKY01000002.1"/>
</dbReference>
<feature type="transmembrane region" description="Helical" evidence="1">
    <location>
        <begin position="62"/>
        <end position="84"/>
    </location>
</feature>
<dbReference type="AlphaFoldDB" id="A0A4Q7Z9X1"/>
<dbReference type="Proteomes" id="UP000292564">
    <property type="component" value="Unassembled WGS sequence"/>
</dbReference>
<evidence type="ECO:0000256" key="1">
    <source>
        <dbReference type="SAM" id="Phobius"/>
    </source>
</evidence>
<keyword evidence="1" id="KW-0472">Membrane</keyword>
<sequence length="181" mass="19259">MAGAEQRHTAVGRSYTAGRRQPYLIRKWPGSRWTLPLGPYTLTQLTILVGSIVLLVKTRAVWAHFGPLNLVIGVGLPAVLTYAARRTRIEGRDPVRTLLAAATYVLQARAGYLRGRAHRLPAPVRLAGRGFVVAELPDPSVLAVQPAAAAVAAVRARPAAPRPRTVGLADLLAAAAENGGR</sequence>
<gene>
    <name evidence="2" type="ORF">EV385_6750</name>
</gene>
<proteinExistence type="predicted"/>
<reference evidence="2 3" key="1">
    <citation type="submission" date="2019-02" db="EMBL/GenBank/DDBJ databases">
        <title>Sequencing the genomes of 1000 actinobacteria strains.</title>
        <authorList>
            <person name="Klenk H.-P."/>
        </authorList>
    </citation>
    <scope>NUCLEOTIDE SEQUENCE [LARGE SCALE GENOMIC DNA]</scope>
    <source>
        <strain evidence="2 3">DSM 45162</strain>
    </source>
</reference>
<dbReference type="EMBL" id="SHKY01000002">
    <property type="protein sequence ID" value="RZU46673.1"/>
    <property type="molecule type" value="Genomic_DNA"/>
</dbReference>
<keyword evidence="3" id="KW-1185">Reference proteome</keyword>